<dbReference type="Gene3D" id="1.10.3290.10">
    <property type="entry name" value="Fido-like domain"/>
    <property type="match status" value="1"/>
</dbReference>
<dbReference type="PANTHER" id="PTHR39560">
    <property type="entry name" value="PROTEIN ADENYLYLTRANSFERASE FIC-RELATED"/>
    <property type="match status" value="1"/>
</dbReference>
<evidence type="ECO:0000256" key="3">
    <source>
        <dbReference type="ARBA" id="ARBA00022741"/>
    </source>
</evidence>
<evidence type="ECO:0000256" key="2">
    <source>
        <dbReference type="ARBA" id="ARBA00022695"/>
    </source>
</evidence>
<dbReference type="GO" id="GO:0051302">
    <property type="term" value="P:regulation of cell division"/>
    <property type="evidence" value="ECO:0007669"/>
    <property type="project" value="TreeGrafter"/>
</dbReference>
<keyword evidence="1" id="KW-0808">Transferase</keyword>
<dbReference type="Proteomes" id="UP000199051">
    <property type="component" value="Unassembled WGS sequence"/>
</dbReference>
<evidence type="ECO:0000256" key="6">
    <source>
        <dbReference type="ARBA" id="ARBA00047939"/>
    </source>
</evidence>
<dbReference type="EMBL" id="FOGI01000005">
    <property type="protein sequence ID" value="SER81513.1"/>
    <property type="molecule type" value="Genomic_DNA"/>
</dbReference>
<keyword evidence="2" id="KW-0548">Nucleotidyltransferase</keyword>
<dbReference type="Pfam" id="PF02661">
    <property type="entry name" value="Fic"/>
    <property type="match status" value="1"/>
</dbReference>
<gene>
    <name evidence="9" type="ORF">SAMN04487818_105339</name>
</gene>
<evidence type="ECO:0000313" key="10">
    <source>
        <dbReference type="Proteomes" id="UP000199051"/>
    </source>
</evidence>
<accession>A0A1H9SAW4</accession>
<keyword evidence="4" id="KW-0067">ATP-binding</keyword>
<keyword evidence="3" id="KW-0547">Nucleotide-binding</keyword>
<comment type="catalytic activity">
    <reaction evidence="7">
        <text>L-tyrosyl-[protein] + ATP = O-(5'-adenylyl)-L-tyrosyl-[protein] + diphosphate</text>
        <dbReference type="Rhea" id="RHEA:54288"/>
        <dbReference type="Rhea" id="RHEA-COMP:10136"/>
        <dbReference type="Rhea" id="RHEA-COMP:13846"/>
        <dbReference type="ChEBI" id="CHEBI:30616"/>
        <dbReference type="ChEBI" id="CHEBI:33019"/>
        <dbReference type="ChEBI" id="CHEBI:46858"/>
        <dbReference type="ChEBI" id="CHEBI:83624"/>
        <dbReference type="EC" id="2.7.7.108"/>
    </reaction>
</comment>
<reference evidence="10" key="1">
    <citation type="submission" date="2016-10" db="EMBL/GenBank/DDBJ databases">
        <authorList>
            <person name="Varghese N."/>
            <person name="Submissions S."/>
        </authorList>
    </citation>
    <scope>NUCLEOTIDE SEQUENCE [LARGE SCALE GENOMIC DNA]</scope>
    <source>
        <strain evidence="10">DSM 44260</strain>
    </source>
</reference>
<sequence length="197" mass="22403">MWAAHVTDPYVDPTTGVLRNIHDITDAVVLAEAERDLAFLRDDELKRFPLPGAWDADHLRAFHRHLFGDVYAWAGEPRRVDLTRGGSPFAHWRHVEPALDDLFAKLRAERILGGLARPEFLERFTYFFAEVNVVHPFREGNGRTQRAFFRQLALFAGWRVDFGLVDRERYLAGCVAAMVGELDTLADQFAVALVGRA</sequence>
<feature type="domain" description="Fido" evidence="8">
    <location>
        <begin position="54"/>
        <end position="191"/>
    </location>
</feature>
<organism evidence="9 10">
    <name type="scientific">Actinokineospora terrae</name>
    <dbReference type="NCBI Taxonomy" id="155974"/>
    <lineage>
        <taxon>Bacteria</taxon>
        <taxon>Bacillati</taxon>
        <taxon>Actinomycetota</taxon>
        <taxon>Actinomycetes</taxon>
        <taxon>Pseudonocardiales</taxon>
        <taxon>Pseudonocardiaceae</taxon>
        <taxon>Actinokineospora</taxon>
    </lineage>
</organism>
<keyword evidence="10" id="KW-1185">Reference proteome</keyword>
<evidence type="ECO:0000313" key="9">
    <source>
        <dbReference type="EMBL" id="SER81513.1"/>
    </source>
</evidence>
<evidence type="ECO:0000256" key="7">
    <source>
        <dbReference type="ARBA" id="ARBA00048696"/>
    </source>
</evidence>
<dbReference type="AlphaFoldDB" id="A0A1H9SAW4"/>
<dbReference type="GO" id="GO:0070733">
    <property type="term" value="F:AMPylase activity"/>
    <property type="evidence" value="ECO:0007669"/>
    <property type="project" value="UniProtKB-EC"/>
</dbReference>
<protein>
    <recommendedName>
        <fullName evidence="5">protein adenylyltransferase</fullName>
        <ecNumber evidence="5">2.7.7.108</ecNumber>
    </recommendedName>
</protein>
<dbReference type="GO" id="GO:0005524">
    <property type="term" value="F:ATP binding"/>
    <property type="evidence" value="ECO:0007669"/>
    <property type="project" value="UniProtKB-KW"/>
</dbReference>
<name>A0A1H9SAW4_9PSEU</name>
<dbReference type="SUPFAM" id="SSF140931">
    <property type="entry name" value="Fic-like"/>
    <property type="match status" value="1"/>
</dbReference>
<evidence type="ECO:0000256" key="1">
    <source>
        <dbReference type="ARBA" id="ARBA00022679"/>
    </source>
</evidence>
<evidence type="ECO:0000259" key="8">
    <source>
        <dbReference type="PROSITE" id="PS51459"/>
    </source>
</evidence>
<dbReference type="InterPro" id="IPR036597">
    <property type="entry name" value="Fido-like_dom_sf"/>
</dbReference>
<evidence type="ECO:0000256" key="5">
    <source>
        <dbReference type="ARBA" id="ARBA00034531"/>
    </source>
</evidence>
<proteinExistence type="predicted"/>
<dbReference type="PANTHER" id="PTHR39560:SF1">
    <property type="entry name" value="PROTEIN ADENYLYLTRANSFERASE FIC-RELATED"/>
    <property type="match status" value="1"/>
</dbReference>
<comment type="catalytic activity">
    <reaction evidence="6">
        <text>L-threonyl-[protein] + ATP = 3-O-(5'-adenylyl)-L-threonyl-[protein] + diphosphate</text>
        <dbReference type="Rhea" id="RHEA:54292"/>
        <dbReference type="Rhea" id="RHEA-COMP:11060"/>
        <dbReference type="Rhea" id="RHEA-COMP:13847"/>
        <dbReference type="ChEBI" id="CHEBI:30013"/>
        <dbReference type="ChEBI" id="CHEBI:30616"/>
        <dbReference type="ChEBI" id="CHEBI:33019"/>
        <dbReference type="ChEBI" id="CHEBI:138113"/>
        <dbReference type="EC" id="2.7.7.108"/>
    </reaction>
</comment>
<dbReference type="EC" id="2.7.7.108" evidence="5"/>
<evidence type="ECO:0000256" key="4">
    <source>
        <dbReference type="ARBA" id="ARBA00022840"/>
    </source>
</evidence>
<dbReference type="PROSITE" id="PS51459">
    <property type="entry name" value="FIDO"/>
    <property type="match status" value="1"/>
</dbReference>
<dbReference type="STRING" id="155974.SAMN04487818_105339"/>
<dbReference type="InterPro" id="IPR003812">
    <property type="entry name" value="Fido"/>
</dbReference>